<evidence type="ECO:0000256" key="1">
    <source>
        <dbReference type="SAM" id="MobiDB-lite"/>
    </source>
</evidence>
<evidence type="ECO:0000313" key="3">
    <source>
        <dbReference type="Proteomes" id="UP000325081"/>
    </source>
</evidence>
<dbReference type="PANTHER" id="PTHR34940:SF4">
    <property type="entry name" value="OS02G0581100 PROTEIN"/>
    <property type="match status" value="1"/>
</dbReference>
<proteinExistence type="predicted"/>
<feature type="region of interest" description="Disordered" evidence="1">
    <location>
        <begin position="19"/>
        <end position="47"/>
    </location>
</feature>
<comment type="caution">
    <text evidence="2">The sequence shown here is derived from an EMBL/GenBank/DDBJ whole genome shotgun (WGS) entry which is preliminary data.</text>
</comment>
<dbReference type="EMBL" id="BKCP01006071">
    <property type="protein sequence ID" value="GER41086.1"/>
    <property type="molecule type" value="Genomic_DNA"/>
</dbReference>
<organism evidence="2 3">
    <name type="scientific">Striga asiatica</name>
    <name type="common">Asiatic witchweed</name>
    <name type="synonym">Buchnera asiatica</name>
    <dbReference type="NCBI Taxonomy" id="4170"/>
    <lineage>
        <taxon>Eukaryota</taxon>
        <taxon>Viridiplantae</taxon>
        <taxon>Streptophyta</taxon>
        <taxon>Embryophyta</taxon>
        <taxon>Tracheophyta</taxon>
        <taxon>Spermatophyta</taxon>
        <taxon>Magnoliopsida</taxon>
        <taxon>eudicotyledons</taxon>
        <taxon>Gunneridae</taxon>
        <taxon>Pentapetalae</taxon>
        <taxon>asterids</taxon>
        <taxon>lamiids</taxon>
        <taxon>Lamiales</taxon>
        <taxon>Orobanchaceae</taxon>
        <taxon>Buchnereae</taxon>
        <taxon>Striga</taxon>
    </lineage>
</organism>
<dbReference type="PANTHER" id="PTHR34940">
    <property type="entry name" value="PHOTOSYSTEM II 5 KDA PROTEIN, CHLOROPLASTIC"/>
    <property type="match status" value="1"/>
</dbReference>
<dbReference type="InterPro" id="IPR040296">
    <property type="entry name" value="PSBT"/>
</dbReference>
<name>A0A5A7Q852_STRAF</name>
<evidence type="ECO:0000313" key="2">
    <source>
        <dbReference type="EMBL" id="GER41086.1"/>
    </source>
</evidence>
<accession>A0A5A7Q852</accession>
<feature type="compositionally biased region" description="Basic and acidic residues" evidence="1">
    <location>
        <begin position="37"/>
        <end position="47"/>
    </location>
</feature>
<dbReference type="OrthoDB" id="686716at2759"/>
<dbReference type="Proteomes" id="UP000325081">
    <property type="component" value="Unassembled WGS sequence"/>
</dbReference>
<dbReference type="AlphaFoldDB" id="A0A5A7Q852"/>
<reference evidence="3" key="1">
    <citation type="journal article" date="2019" name="Curr. Biol.">
        <title>Genome Sequence of Striga asiatica Provides Insight into the Evolution of Plant Parasitism.</title>
        <authorList>
            <person name="Yoshida S."/>
            <person name="Kim S."/>
            <person name="Wafula E.K."/>
            <person name="Tanskanen J."/>
            <person name="Kim Y.M."/>
            <person name="Honaas L."/>
            <person name="Yang Z."/>
            <person name="Spallek T."/>
            <person name="Conn C.E."/>
            <person name="Ichihashi Y."/>
            <person name="Cheong K."/>
            <person name="Cui S."/>
            <person name="Der J.P."/>
            <person name="Gundlach H."/>
            <person name="Jiao Y."/>
            <person name="Hori C."/>
            <person name="Ishida J.K."/>
            <person name="Kasahara H."/>
            <person name="Kiba T."/>
            <person name="Kim M.S."/>
            <person name="Koo N."/>
            <person name="Laohavisit A."/>
            <person name="Lee Y.H."/>
            <person name="Lumba S."/>
            <person name="McCourt P."/>
            <person name="Mortimer J.C."/>
            <person name="Mutuku J.M."/>
            <person name="Nomura T."/>
            <person name="Sasaki-Sekimoto Y."/>
            <person name="Seto Y."/>
            <person name="Wang Y."/>
            <person name="Wakatake T."/>
            <person name="Sakakibara H."/>
            <person name="Demura T."/>
            <person name="Yamaguchi S."/>
            <person name="Yoneyama K."/>
            <person name="Manabe R.I."/>
            <person name="Nelson D.C."/>
            <person name="Schulman A.H."/>
            <person name="Timko M.P."/>
            <person name="dePamphilis C.W."/>
            <person name="Choi D."/>
            <person name="Shirasu K."/>
        </authorList>
    </citation>
    <scope>NUCLEOTIDE SEQUENCE [LARGE SCALE GENOMIC DNA]</scope>
    <source>
        <strain evidence="3">cv. UVA1</strain>
    </source>
</reference>
<keyword evidence="3" id="KW-1185">Reference proteome</keyword>
<gene>
    <name evidence="2" type="ORF">STAS_17787</name>
</gene>
<protein>
    <submittedName>
        <fullName evidence="2">Photosystem II 5 kD protein</fullName>
    </submittedName>
</protein>
<sequence>MASITMTASFLGSSAAKNLSTTSRRGMVAVRASSSGSEEKTAVNRAEEGKINGRRDLMFAVAAAAVCSAAKVAMAAEPKPGTSDAKKKYGPICVSMPTARICRN</sequence>